<dbReference type="EC" id="7.4.2.8" evidence="12"/>
<dbReference type="GO" id="GO:0006605">
    <property type="term" value="P:protein targeting"/>
    <property type="evidence" value="ECO:0007669"/>
    <property type="project" value="UniProtKB-UniRule"/>
</dbReference>
<feature type="domain" description="Helicase C-terminal" evidence="14">
    <location>
        <begin position="409"/>
        <end position="568"/>
    </location>
</feature>
<comment type="function">
    <text evidence="12">Part of the Sec protein translocase complex. Interacts with the SecYEG preprotein conducting channel. Has a central role in coupling the hydrolysis of ATP to the transfer of proteins into and across the cell membrane, serving as an ATP-driven molecular motor driving the stepwise translocation of polypeptide chains across the membrane.</text>
</comment>
<reference evidence="17 18" key="1">
    <citation type="submission" date="2019-08" db="EMBL/GenBank/DDBJ databases">
        <authorList>
            <person name="Chang H.C."/>
            <person name="Mun S.Y."/>
        </authorList>
    </citation>
    <scope>NUCLEOTIDE SEQUENCE [LARGE SCALE GENOMIC DNA]</scope>
    <source>
        <strain evidence="17 18">SK</strain>
    </source>
</reference>
<dbReference type="PANTHER" id="PTHR30612">
    <property type="entry name" value="SECA INNER MEMBRANE COMPONENT OF SEC PROTEIN SECRETION SYSTEM"/>
    <property type="match status" value="1"/>
</dbReference>
<dbReference type="InterPro" id="IPR014018">
    <property type="entry name" value="SecA_motor_DEAD"/>
</dbReference>
<dbReference type="InterPro" id="IPR036670">
    <property type="entry name" value="SecA_X-link_sf"/>
</dbReference>
<evidence type="ECO:0000313" key="16">
    <source>
        <dbReference type="EMBL" id="QNT63776.1"/>
    </source>
</evidence>
<name>A0A7H1MNG4_9LACO</name>
<comment type="subcellular location">
    <subcellularLocation>
        <location evidence="12">Cell membrane</location>
        <topology evidence="12">Peripheral membrane protein</topology>
        <orientation evidence="12">Cytoplasmic side</orientation>
    </subcellularLocation>
    <subcellularLocation>
        <location evidence="12">Cytoplasm</location>
    </subcellularLocation>
    <subcellularLocation>
        <location evidence="1">Membrane</location>
        <topology evidence="1">Peripheral membrane protein</topology>
    </subcellularLocation>
    <text evidence="12">Distribution is 50-50.</text>
</comment>
<dbReference type="CDD" id="cd17928">
    <property type="entry name" value="DEXDc_SecA"/>
    <property type="match status" value="1"/>
</dbReference>
<dbReference type="InterPro" id="IPR027417">
    <property type="entry name" value="P-loop_NTPase"/>
</dbReference>
<accession>A0A7H1MNG4</accession>
<dbReference type="InterPro" id="IPR011116">
    <property type="entry name" value="SecA_Wing/Scaffold"/>
</dbReference>
<organism evidence="17 18">
    <name type="scientific">Weissella koreensis</name>
    <dbReference type="NCBI Taxonomy" id="165096"/>
    <lineage>
        <taxon>Bacteria</taxon>
        <taxon>Bacillati</taxon>
        <taxon>Bacillota</taxon>
        <taxon>Bacilli</taxon>
        <taxon>Lactobacillales</taxon>
        <taxon>Lactobacillaceae</taxon>
        <taxon>Weissella</taxon>
    </lineage>
</organism>
<dbReference type="Pfam" id="PF21090">
    <property type="entry name" value="P-loop_SecA"/>
    <property type="match status" value="1"/>
</dbReference>
<comment type="subunit">
    <text evidence="12">Monomer and homodimer. Part of the essential Sec protein translocation apparatus which comprises SecA, SecYEG and auxiliary proteins SecDF. Other proteins may also be involved.</text>
</comment>
<dbReference type="PANTHER" id="PTHR30612:SF0">
    <property type="entry name" value="CHLOROPLAST PROTEIN-TRANSPORTING ATPASE"/>
    <property type="match status" value="1"/>
</dbReference>
<evidence type="ECO:0000256" key="6">
    <source>
        <dbReference type="ARBA" id="ARBA00022741"/>
    </source>
</evidence>
<keyword evidence="11 12" id="KW-0472">Membrane</keyword>
<dbReference type="InterPro" id="IPR036266">
    <property type="entry name" value="SecA_Wing/Scaffold_sf"/>
</dbReference>
<dbReference type="RefSeq" id="WP_104914379.1">
    <property type="nucleotide sequence ID" value="NZ_CP026847.1"/>
</dbReference>
<dbReference type="PRINTS" id="PR00906">
    <property type="entry name" value="SECA"/>
</dbReference>
<evidence type="ECO:0000256" key="11">
    <source>
        <dbReference type="ARBA" id="ARBA00023136"/>
    </source>
</evidence>
<dbReference type="PROSITE" id="PS51196">
    <property type="entry name" value="SECA_MOTOR_DEAD"/>
    <property type="match status" value="1"/>
</dbReference>
<dbReference type="SUPFAM" id="SSF52540">
    <property type="entry name" value="P-loop containing nucleoside triphosphate hydrolases"/>
    <property type="match status" value="2"/>
</dbReference>
<evidence type="ECO:0000313" key="17">
    <source>
        <dbReference type="EMBL" id="QNT65000.1"/>
    </source>
</evidence>
<evidence type="ECO:0000256" key="8">
    <source>
        <dbReference type="ARBA" id="ARBA00022927"/>
    </source>
</evidence>
<dbReference type="GO" id="GO:0008564">
    <property type="term" value="F:protein-exporting ATPase activity"/>
    <property type="evidence" value="ECO:0007669"/>
    <property type="project" value="UniProtKB-EC"/>
</dbReference>
<dbReference type="GO" id="GO:0017038">
    <property type="term" value="P:protein import"/>
    <property type="evidence" value="ECO:0007669"/>
    <property type="project" value="InterPro"/>
</dbReference>
<evidence type="ECO:0000256" key="5">
    <source>
        <dbReference type="ARBA" id="ARBA00022490"/>
    </source>
</evidence>
<dbReference type="Gene3D" id="1.10.3060.10">
    <property type="entry name" value="Helical scaffold and wing domains of SecA"/>
    <property type="match status" value="1"/>
</dbReference>
<dbReference type="InterPro" id="IPR000185">
    <property type="entry name" value="SecA"/>
</dbReference>
<dbReference type="Pfam" id="PF01043">
    <property type="entry name" value="SecA_PP_bind"/>
    <property type="match status" value="1"/>
</dbReference>
<dbReference type="AlphaFoldDB" id="A0A7H1MNG4"/>
<evidence type="ECO:0000259" key="13">
    <source>
        <dbReference type="PROSITE" id="PS51192"/>
    </source>
</evidence>
<dbReference type="InterPro" id="IPR011130">
    <property type="entry name" value="SecA_preprotein_X-link_dom"/>
</dbReference>
<dbReference type="Gene3D" id="3.40.50.300">
    <property type="entry name" value="P-loop containing nucleotide triphosphate hydrolases"/>
    <property type="match status" value="2"/>
</dbReference>
<dbReference type="EMBL" id="CP043431">
    <property type="protein sequence ID" value="QNT63776.1"/>
    <property type="molecule type" value="Genomic_DNA"/>
</dbReference>
<dbReference type="Gene3D" id="3.90.1440.10">
    <property type="entry name" value="SecA, preprotein cross-linking domain"/>
    <property type="match status" value="1"/>
</dbReference>
<dbReference type="GO" id="GO:0031522">
    <property type="term" value="C:cell envelope Sec protein transport complex"/>
    <property type="evidence" value="ECO:0007669"/>
    <property type="project" value="TreeGrafter"/>
</dbReference>
<dbReference type="SUPFAM" id="SSF81886">
    <property type="entry name" value="Helical scaffold and wing domains of SecA"/>
    <property type="match status" value="1"/>
</dbReference>
<dbReference type="SUPFAM" id="SSF81767">
    <property type="entry name" value="Pre-protein crosslinking domain of SecA"/>
    <property type="match status" value="1"/>
</dbReference>
<evidence type="ECO:0000256" key="2">
    <source>
        <dbReference type="ARBA" id="ARBA00007650"/>
    </source>
</evidence>
<dbReference type="GO" id="GO:0065002">
    <property type="term" value="P:intracellular protein transmembrane transport"/>
    <property type="evidence" value="ECO:0007669"/>
    <property type="project" value="UniProtKB-UniRule"/>
</dbReference>
<keyword evidence="3 12" id="KW-0813">Transport</keyword>
<evidence type="ECO:0000256" key="7">
    <source>
        <dbReference type="ARBA" id="ARBA00022840"/>
    </source>
</evidence>
<evidence type="ECO:0000256" key="12">
    <source>
        <dbReference type="HAMAP-Rule" id="MF_01382"/>
    </source>
</evidence>
<evidence type="ECO:0000256" key="9">
    <source>
        <dbReference type="ARBA" id="ARBA00022967"/>
    </source>
</evidence>
<evidence type="ECO:0000256" key="10">
    <source>
        <dbReference type="ARBA" id="ARBA00023010"/>
    </source>
</evidence>
<keyword evidence="6 12" id="KW-0547">Nucleotide-binding</keyword>
<dbReference type="GO" id="GO:0005829">
    <property type="term" value="C:cytosol"/>
    <property type="evidence" value="ECO:0007669"/>
    <property type="project" value="TreeGrafter"/>
</dbReference>
<proteinExistence type="inferred from homology"/>
<feature type="domain" description="Helicase ATP-binding" evidence="13">
    <location>
        <begin position="73"/>
        <end position="240"/>
    </location>
</feature>
<dbReference type="GO" id="GO:0005524">
    <property type="term" value="F:ATP binding"/>
    <property type="evidence" value="ECO:0007669"/>
    <property type="project" value="UniProtKB-UniRule"/>
</dbReference>
<dbReference type="SMART" id="SM00957">
    <property type="entry name" value="SecA_DEAD"/>
    <property type="match status" value="1"/>
</dbReference>
<dbReference type="HAMAP" id="MF_01382">
    <property type="entry name" value="SecA"/>
    <property type="match status" value="1"/>
</dbReference>
<dbReference type="Pfam" id="PF07517">
    <property type="entry name" value="SecA_DEAD"/>
    <property type="match status" value="1"/>
</dbReference>
<keyword evidence="4 12" id="KW-1003">Cell membrane</keyword>
<dbReference type="InterPro" id="IPR014001">
    <property type="entry name" value="Helicase_ATP-bd"/>
</dbReference>
<dbReference type="FunFam" id="3.40.50.300:FF:000429">
    <property type="entry name" value="Preprotein translocase subunit SecA"/>
    <property type="match status" value="1"/>
</dbReference>
<dbReference type="InterPro" id="IPR011115">
    <property type="entry name" value="SecA_DEAD"/>
</dbReference>
<evidence type="ECO:0000259" key="15">
    <source>
        <dbReference type="PROSITE" id="PS51196"/>
    </source>
</evidence>
<dbReference type="PROSITE" id="PS51192">
    <property type="entry name" value="HELICASE_ATP_BIND_1"/>
    <property type="match status" value="1"/>
</dbReference>
<evidence type="ECO:0000256" key="3">
    <source>
        <dbReference type="ARBA" id="ARBA00022448"/>
    </source>
</evidence>
<evidence type="ECO:0000256" key="1">
    <source>
        <dbReference type="ARBA" id="ARBA00004170"/>
    </source>
</evidence>
<feature type="binding site" evidence="12">
    <location>
        <position position="71"/>
    </location>
    <ligand>
        <name>ATP</name>
        <dbReference type="ChEBI" id="CHEBI:30616"/>
    </ligand>
</feature>
<dbReference type="GO" id="GO:0005886">
    <property type="term" value="C:plasma membrane"/>
    <property type="evidence" value="ECO:0007669"/>
    <property type="project" value="UniProtKB-SubCell"/>
</dbReference>
<dbReference type="InterPro" id="IPR044722">
    <property type="entry name" value="SecA_SF2_C"/>
</dbReference>
<gene>
    <name evidence="12" type="primary">secA</name>
    <name evidence="16" type="ORF">FY536_00155</name>
    <name evidence="17" type="ORF">FY536_06950</name>
</gene>
<feature type="binding site" evidence="12">
    <location>
        <position position="487"/>
    </location>
    <ligand>
        <name>ATP</name>
        <dbReference type="ChEBI" id="CHEBI:30616"/>
    </ligand>
</feature>
<feature type="binding site" evidence="12">
    <location>
        <begin position="89"/>
        <end position="93"/>
    </location>
    <ligand>
        <name>ATP</name>
        <dbReference type="ChEBI" id="CHEBI:30616"/>
    </ligand>
</feature>
<evidence type="ECO:0000259" key="14">
    <source>
        <dbReference type="PROSITE" id="PS51194"/>
    </source>
</evidence>
<comment type="catalytic activity">
    <reaction evidence="12">
        <text>ATP + H2O + cellular proteinSide 1 = ADP + phosphate + cellular proteinSide 2.</text>
        <dbReference type="EC" id="7.4.2.8"/>
    </reaction>
</comment>
<comment type="similarity">
    <text evidence="2 12">Belongs to the SecA family.</text>
</comment>
<dbReference type="Proteomes" id="UP000516446">
    <property type="component" value="Chromosome"/>
</dbReference>
<dbReference type="InterPro" id="IPR001650">
    <property type="entry name" value="Helicase_C-like"/>
</dbReference>
<keyword evidence="7 12" id="KW-0067">ATP-binding</keyword>
<evidence type="ECO:0000256" key="4">
    <source>
        <dbReference type="ARBA" id="ARBA00022475"/>
    </source>
</evidence>
<dbReference type="EMBL" id="CP043431">
    <property type="protein sequence ID" value="QNT65000.1"/>
    <property type="molecule type" value="Genomic_DNA"/>
</dbReference>
<keyword evidence="9 12" id="KW-1278">Translocase</keyword>
<dbReference type="PROSITE" id="PS51194">
    <property type="entry name" value="HELICASE_CTER"/>
    <property type="match status" value="1"/>
</dbReference>
<sequence>MNNFLKISKKVLILQKDLEEQSDGDFNEYAQKITHKFYNQNEFDNEMEISALSIIVEAIRREEGYVAFPVQIIGALTLLNGNIAEMKTGEGKTITAIIALYLGYLKNHHQILFTQNQYLAKRDYEFSRPIFKRLNISSGLVEELDKKSNQKFSFKMKERQSMYDNPIVYTTNDVFGFDYLQSNLVSQSEEKLNLHFDWAIVDEIDSILLDDAQMPLIISGNPKAQSNLFNITNKFVSLLEPLIDYQTDNRKKTVWLTEQGVQKANKFFRVEKLFNKNNFELVKHIMLALQANVIMKIGDDYIVSGGEIKLLDSTTGRIMEGSLFESGLHQAIEAKEFVPLSKENRSMASVTYQNLFRMFKQLSGLTGTAYTNRKEFLEIYNLHVDRIPENIKSVRSDLKDHYTVSLSNKLELIMKRTTELIKAGRPVLLVTESIFTANIYSNFFWSKNISHNVLTGSQNANEAEIIKMAGKKSTLTIATIIAGRGTDIKIDKDVQEIGGLAVIATEHFSSKRIDNQVRGRAGRQGENGTTEFFVSLEDKIFEDFYVNRIERISNKKLLKLNFFQKEYIKHKIKQIQTKFEEDDYKNRFTSMEMDETLRVQREIIYHERDTIINQNELNHKQFVYLLKRYAKNIIDSENYDSTRFIFDFIDESYNIDDQINIDEKISDRFNYVQNLLAPYPKAFEEFVNQILLKSIDTEWVSHVDKMQQLRLLIDKRVTGQKNPLQEYQEDSQRLYKIFRNSVDKAILKNFMLSRLEIKNNLKVTFP</sequence>
<keyword evidence="8 12" id="KW-0653">Protein transport</keyword>
<dbReference type="GO" id="GO:0043952">
    <property type="term" value="P:protein transport by the Sec complex"/>
    <property type="evidence" value="ECO:0007669"/>
    <property type="project" value="TreeGrafter"/>
</dbReference>
<keyword evidence="18" id="KW-1185">Reference proteome</keyword>
<keyword evidence="10 12" id="KW-0811">Translocation</keyword>
<keyword evidence="5 12" id="KW-0963">Cytoplasm</keyword>
<evidence type="ECO:0000313" key="18">
    <source>
        <dbReference type="Proteomes" id="UP000516446"/>
    </source>
</evidence>
<protein>
    <recommendedName>
        <fullName evidence="12">Protein translocase subunit SecA</fullName>
        <ecNumber evidence="12">7.4.2.8</ecNumber>
    </recommendedName>
</protein>
<dbReference type="SMART" id="SM00958">
    <property type="entry name" value="SecA_PP_bind"/>
    <property type="match status" value="1"/>
</dbReference>
<dbReference type="Pfam" id="PF07516">
    <property type="entry name" value="SecA_SW"/>
    <property type="match status" value="1"/>
</dbReference>
<feature type="domain" description="SecA family profile" evidence="15">
    <location>
        <begin position="1"/>
        <end position="565"/>
    </location>
</feature>